<protein>
    <submittedName>
        <fullName evidence="2">Uncharacterized protein</fullName>
    </submittedName>
</protein>
<evidence type="ECO:0000256" key="1">
    <source>
        <dbReference type="SAM" id="MobiDB-lite"/>
    </source>
</evidence>
<comment type="caution">
    <text evidence="2">The sequence shown here is derived from an EMBL/GenBank/DDBJ whole genome shotgun (WGS) entry which is preliminary data.</text>
</comment>
<organism evidence="2 3">
    <name type="scientific">Colocasia esculenta</name>
    <name type="common">Wild taro</name>
    <name type="synonym">Arum esculentum</name>
    <dbReference type="NCBI Taxonomy" id="4460"/>
    <lineage>
        <taxon>Eukaryota</taxon>
        <taxon>Viridiplantae</taxon>
        <taxon>Streptophyta</taxon>
        <taxon>Embryophyta</taxon>
        <taxon>Tracheophyta</taxon>
        <taxon>Spermatophyta</taxon>
        <taxon>Magnoliopsida</taxon>
        <taxon>Liliopsida</taxon>
        <taxon>Araceae</taxon>
        <taxon>Aroideae</taxon>
        <taxon>Colocasieae</taxon>
        <taxon>Colocasia</taxon>
    </lineage>
</organism>
<keyword evidence="3" id="KW-1185">Reference proteome</keyword>
<dbReference type="EMBL" id="NMUH01000638">
    <property type="protein sequence ID" value="MQL82543.1"/>
    <property type="molecule type" value="Genomic_DNA"/>
</dbReference>
<dbReference type="AlphaFoldDB" id="A0A843UNN4"/>
<dbReference type="Proteomes" id="UP000652761">
    <property type="component" value="Unassembled WGS sequence"/>
</dbReference>
<gene>
    <name evidence="2" type="ORF">Taro_015008</name>
</gene>
<sequence>MRTRAFPRTPINQQKQWKQTKAKVEGKGGKEKKKFCSRVALFLQVRQIDVHTPCRLLEPPMG</sequence>
<evidence type="ECO:0000313" key="2">
    <source>
        <dbReference type="EMBL" id="MQL82543.1"/>
    </source>
</evidence>
<feature type="compositionally biased region" description="Polar residues" evidence="1">
    <location>
        <begin position="10"/>
        <end position="19"/>
    </location>
</feature>
<reference evidence="2" key="1">
    <citation type="submission" date="2017-07" db="EMBL/GenBank/DDBJ databases">
        <title>Taro Niue Genome Assembly and Annotation.</title>
        <authorList>
            <person name="Atibalentja N."/>
            <person name="Keating K."/>
            <person name="Fields C.J."/>
        </authorList>
    </citation>
    <scope>NUCLEOTIDE SEQUENCE</scope>
    <source>
        <strain evidence="2">Niue_2</strain>
        <tissue evidence="2">Leaf</tissue>
    </source>
</reference>
<evidence type="ECO:0000313" key="3">
    <source>
        <dbReference type="Proteomes" id="UP000652761"/>
    </source>
</evidence>
<proteinExistence type="predicted"/>
<accession>A0A843UNN4</accession>
<feature type="region of interest" description="Disordered" evidence="1">
    <location>
        <begin position="1"/>
        <end position="29"/>
    </location>
</feature>
<name>A0A843UNN4_COLES</name>